<dbReference type="PANTHER" id="PTHR47165">
    <property type="entry name" value="OS03G0429900 PROTEIN"/>
    <property type="match status" value="1"/>
</dbReference>
<comment type="caution">
    <text evidence="2">The sequence shown here is derived from an EMBL/GenBank/DDBJ whole genome shotgun (WGS) entry which is preliminary data.</text>
</comment>
<reference evidence="2" key="1">
    <citation type="submission" date="2024-03" db="EMBL/GenBank/DDBJ databases">
        <title>WGS assembly of Saponaria officinalis var. Norfolk2.</title>
        <authorList>
            <person name="Jenkins J."/>
            <person name="Shu S."/>
            <person name="Grimwood J."/>
            <person name="Barry K."/>
            <person name="Goodstein D."/>
            <person name="Schmutz J."/>
            <person name="Leebens-Mack J."/>
            <person name="Osbourn A."/>
        </authorList>
    </citation>
    <scope>NUCLEOTIDE SEQUENCE [LARGE SCALE GENOMIC DNA]</scope>
    <source>
        <strain evidence="2">JIC</strain>
    </source>
</reference>
<protein>
    <recommendedName>
        <fullName evidence="1">Replication protein A 70 kDa DNA-binding subunit B/D first OB fold domain-containing protein</fullName>
    </recommendedName>
</protein>
<proteinExistence type="predicted"/>
<accession>A0AAW1IP91</accession>
<dbReference type="AlphaFoldDB" id="A0AAW1IP91"/>
<dbReference type="InterPro" id="IPR012340">
    <property type="entry name" value="NA-bd_OB-fold"/>
</dbReference>
<dbReference type="Proteomes" id="UP001443914">
    <property type="component" value="Unassembled WGS sequence"/>
</dbReference>
<evidence type="ECO:0000313" key="3">
    <source>
        <dbReference type="Proteomes" id="UP001443914"/>
    </source>
</evidence>
<dbReference type="SUPFAM" id="SSF50249">
    <property type="entry name" value="Nucleic acid-binding proteins"/>
    <property type="match status" value="2"/>
</dbReference>
<dbReference type="Gene3D" id="2.40.50.140">
    <property type="entry name" value="Nucleic acid-binding proteins"/>
    <property type="match status" value="2"/>
</dbReference>
<evidence type="ECO:0000313" key="2">
    <source>
        <dbReference type="EMBL" id="KAK9691412.1"/>
    </source>
</evidence>
<dbReference type="PANTHER" id="PTHR47165:SF4">
    <property type="entry name" value="OS03G0429900 PROTEIN"/>
    <property type="match status" value="1"/>
</dbReference>
<evidence type="ECO:0000259" key="1">
    <source>
        <dbReference type="Pfam" id="PF02721"/>
    </source>
</evidence>
<gene>
    <name evidence="2" type="ORF">RND81_09G195300</name>
</gene>
<name>A0AAW1IP91_SAPOF</name>
<keyword evidence="3" id="KW-1185">Reference proteome</keyword>
<dbReference type="Pfam" id="PF02721">
    <property type="entry name" value="DUF223"/>
    <property type="match status" value="1"/>
</dbReference>
<dbReference type="InterPro" id="IPR003871">
    <property type="entry name" value="RFA1B/D_OB_1st"/>
</dbReference>
<dbReference type="EMBL" id="JBDFQZ010000009">
    <property type="protein sequence ID" value="KAK9691412.1"/>
    <property type="molecule type" value="Genomic_DNA"/>
</dbReference>
<dbReference type="CDD" id="cd04480">
    <property type="entry name" value="RPA1_DBD_A_like"/>
    <property type="match status" value="1"/>
</dbReference>
<sequence>MTSKLTTIAQLTPSKNKYQITTRATRIWEVPASQNERPYSLDMVLLDHEGSQIHATIPRRLINDHKENLREGVIYKIQHFEVATNTRSYRPVKATNNIIKCTPFTSIVEDNQNQPIAQHKFDDSEMTYVVGLLLVVENKRQAMTSRGSTQLRHIYIQGERKQNVRVTLWGNAAELINESTTQGTGEPTAVVITSTKVVYYEGEYQIQSTYGTKIYVNLDIQETRQLKER</sequence>
<organism evidence="2 3">
    <name type="scientific">Saponaria officinalis</name>
    <name type="common">Common soapwort</name>
    <name type="synonym">Lychnis saponaria</name>
    <dbReference type="NCBI Taxonomy" id="3572"/>
    <lineage>
        <taxon>Eukaryota</taxon>
        <taxon>Viridiplantae</taxon>
        <taxon>Streptophyta</taxon>
        <taxon>Embryophyta</taxon>
        <taxon>Tracheophyta</taxon>
        <taxon>Spermatophyta</taxon>
        <taxon>Magnoliopsida</taxon>
        <taxon>eudicotyledons</taxon>
        <taxon>Gunneridae</taxon>
        <taxon>Pentapetalae</taxon>
        <taxon>Caryophyllales</taxon>
        <taxon>Caryophyllaceae</taxon>
        <taxon>Caryophylleae</taxon>
        <taxon>Saponaria</taxon>
    </lineage>
</organism>
<feature type="domain" description="Replication protein A 70 kDa DNA-binding subunit B/D first OB fold" evidence="1">
    <location>
        <begin position="5"/>
        <end position="96"/>
    </location>
</feature>